<feature type="transmembrane region" description="Helical" evidence="1">
    <location>
        <begin position="57"/>
        <end position="74"/>
    </location>
</feature>
<dbReference type="Proteomes" id="UP000215355">
    <property type="component" value="Chromosome 1"/>
</dbReference>
<reference evidence="3 4" key="1">
    <citation type="submission" date="2017-06" db="EMBL/GenBank/DDBJ databases">
        <authorList>
            <consortium name="Pathogen Informatics"/>
        </authorList>
    </citation>
    <scope>NUCLEOTIDE SEQUENCE [LARGE SCALE GENOMIC DNA]</scope>
    <source>
        <strain evidence="3 4">NCTC12149</strain>
    </source>
</reference>
<feature type="transmembrane region" description="Helical" evidence="1">
    <location>
        <begin position="105"/>
        <end position="125"/>
    </location>
</feature>
<keyword evidence="3" id="KW-0378">Hydrolase</keyword>
<name>A0AAJ5BZQ9_9SPHI</name>
<feature type="transmembrane region" description="Helical" evidence="1">
    <location>
        <begin position="27"/>
        <end position="45"/>
    </location>
</feature>
<gene>
    <name evidence="3" type="ORF">SAMEA4412673_01472</name>
</gene>
<dbReference type="GO" id="GO:0004175">
    <property type="term" value="F:endopeptidase activity"/>
    <property type="evidence" value="ECO:0007669"/>
    <property type="project" value="UniProtKB-ARBA"/>
</dbReference>
<dbReference type="GO" id="GO:0080120">
    <property type="term" value="P:CAAX-box protein maturation"/>
    <property type="evidence" value="ECO:0007669"/>
    <property type="project" value="UniProtKB-ARBA"/>
</dbReference>
<dbReference type="InterPro" id="IPR003675">
    <property type="entry name" value="Rce1/LyrA-like_dom"/>
</dbReference>
<dbReference type="AlphaFoldDB" id="A0AAJ5BZQ9"/>
<evidence type="ECO:0000256" key="1">
    <source>
        <dbReference type="SAM" id="Phobius"/>
    </source>
</evidence>
<evidence type="ECO:0000259" key="2">
    <source>
        <dbReference type="Pfam" id="PF02517"/>
    </source>
</evidence>
<dbReference type="KEGG" id="smiz:4412673_01472"/>
<dbReference type="Pfam" id="PF02517">
    <property type="entry name" value="Rce1-like"/>
    <property type="match status" value="1"/>
</dbReference>
<sequence length="128" mass="14188">MVGAITSGIAYLIDPSSLHNPADNYGILFRISLLLIFAPIFETLINQFLVIEILRKIKIPPGLIISFSAILFGLSHHYHIFYMIATTISGIIYALYYLKLRPQGILNAILGVAGLHFFTNLVALLSDL</sequence>
<feature type="domain" description="CAAX prenyl protease 2/Lysostaphin resistance protein A-like" evidence="2">
    <location>
        <begin position="28"/>
        <end position="122"/>
    </location>
</feature>
<keyword evidence="1" id="KW-0472">Membrane</keyword>
<evidence type="ECO:0000313" key="3">
    <source>
        <dbReference type="EMBL" id="SNV48034.1"/>
    </source>
</evidence>
<proteinExistence type="predicted"/>
<keyword evidence="1" id="KW-1133">Transmembrane helix</keyword>
<dbReference type="EMBL" id="LT906468">
    <property type="protein sequence ID" value="SNV48034.1"/>
    <property type="molecule type" value="Genomic_DNA"/>
</dbReference>
<protein>
    <submittedName>
        <fullName evidence="3">CAAX amino terminal protease self- immunity</fullName>
    </submittedName>
</protein>
<evidence type="ECO:0000313" key="4">
    <source>
        <dbReference type="Proteomes" id="UP000215355"/>
    </source>
</evidence>
<keyword evidence="3" id="KW-0645">Protease</keyword>
<dbReference type="GO" id="GO:0006508">
    <property type="term" value="P:proteolysis"/>
    <property type="evidence" value="ECO:0007669"/>
    <property type="project" value="UniProtKB-KW"/>
</dbReference>
<accession>A0AAJ5BZQ9</accession>
<keyword evidence="1" id="KW-0812">Transmembrane</keyword>
<feature type="transmembrane region" description="Helical" evidence="1">
    <location>
        <begin position="80"/>
        <end position="98"/>
    </location>
</feature>
<organism evidence="3 4">
    <name type="scientific">Sphingobacterium mizutaii</name>
    <dbReference type="NCBI Taxonomy" id="1010"/>
    <lineage>
        <taxon>Bacteria</taxon>
        <taxon>Pseudomonadati</taxon>
        <taxon>Bacteroidota</taxon>
        <taxon>Sphingobacteriia</taxon>
        <taxon>Sphingobacteriales</taxon>
        <taxon>Sphingobacteriaceae</taxon>
        <taxon>Sphingobacterium</taxon>
    </lineage>
</organism>